<dbReference type="EMBL" id="JAHRIO010070263">
    <property type="protein sequence ID" value="MEQ2180928.1"/>
    <property type="molecule type" value="Genomic_DNA"/>
</dbReference>
<sequence>MVSVGRVQDCRESTQPPPGRRPNSGPKESTLPDPKAGECATHDHLPQVNIPHRAQKDHVSACKMHAKPRPPHLHNSVQYGAKPNPRDPARPNRLC</sequence>
<evidence type="ECO:0000313" key="2">
    <source>
        <dbReference type="EMBL" id="MEQ2180928.1"/>
    </source>
</evidence>
<feature type="region of interest" description="Disordered" evidence="1">
    <location>
        <begin position="1"/>
        <end position="95"/>
    </location>
</feature>
<evidence type="ECO:0000256" key="1">
    <source>
        <dbReference type="SAM" id="MobiDB-lite"/>
    </source>
</evidence>
<dbReference type="Proteomes" id="UP001476798">
    <property type="component" value="Unassembled WGS sequence"/>
</dbReference>
<accession>A0ABV0PBW3</accession>
<name>A0ABV0PBW3_9TELE</name>
<gene>
    <name evidence="2" type="ORF">GOODEAATRI_006277</name>
</gene>
<feature type="compositionally biased region" description="Basic and acidic residues" evidence="1">
    <location>
        <begin position="84"/>
        <end position="95"/>
    </location>
</feature>
<organism evidence="2 3">
    <name type="scientific">Goodea atripinnis</name>
    <dbReference type="NCBI Taxonomy" id="208336"/>
    <lineage>
        <taxon>Eukaryota</taxon>
        <taxon>Metazoa</taxon>
        <taxon>Chordata</taxon>
        <taxon>Craniata</taxon>
        <taxon>Vertebrata</taxon>
        <taxon>Euteleostomi</taxon>
        <taxon>Actinopterygii</taxon>
        <taxon>Neopterygii</taxon>
        <taxon>Teleostei</taxon>
        <taxon>Neoteleostei</taxon>
        <taxon>Acanthomorphata</taxon>
        <taxon>Ovalentaria</taxon>
        <taxon>Atherinomorphae</taxon>
        <taxon>Cyprinodontiformes</taxon>
        <taxon>Goodeidae</taxon>
        <taxon>Goodea</taxon>
    </lineage>
</organism>
<protein>
    <submittedName>
        <fullName evidence="2">Uncharacterized protein</fullName>
    </submittedName>
</protein>
<keyword evidence="3" id="KW-1185">Reference proteome</keyword>
<proteinExistence type="predicted"/>
<evidence type="ECO:0000313" key="3">
    <source>
        <dbReference type="Proteomes" id="UP001476798"/>
    </source>
</evidence>
<comment type="caution">
    <text evidence="2">The sequence shown here is derived from an EMBL/GenBank/DDBJ whole genome shotgun (WGS) entry which is preliminary data.</text>
</comment>
<reference evidence="2 3" key="1">
    <citation type="submission" date="2021-06" db="EMBL/GenBank/DDBJ databases">
        <authorList>
            <person name="Palmer J.M."/>
        </authorList>
    </citation>
    <scope>NUCLEOTIDE SEQUENCE [LARGE SCALE GENOMIC DNA]</scope>
    <source>
        <strain evidence="2 3">GA_2019</strain>
        <tissue evidence="2">Muscle</tissue>
    </source>
</reference>